<organism evidence="17 18">
    <name type="scientific">Cinara cedri</name>
    <dbReference type="NCBI Taxonomy" id="506608"/>
    <lineage>
        <taxon>Eukaryota</taxon>
        <taxon>Metazoa</taxon>
        <taxon>Ecdysozoa</taxon>
        <taxon>Arthropoda</taxon>
        <taxon>Hexapoda</taxon>
        <taxon>Insecta</taxon>
        <taxon>Pterygota</taxon>
        <taxon>Neoptera</taxon>
        <taxon>Paraneoptera</taxon>
        <taxon>Hemiptera</taxon>
        <taxon>Sternorrhyncha</taxon>
        <taxon>Aphidomorpha</taxon>
        <taxon>Aphidoidea</taxon>
        <taxon>Aphididae</taxon>
        <taxon>Lachninae</taxon>
        <taxon>Cinara</taxon>
    </lineage>
</organism>
<dbReference type="Gene3D" id="2.60.40.2170">
    <property type="entry name" value="Wnt, WIF domain"/>
    <property type="match status" value="1"/>
</dbReference>
<dbReference type="InterPro" id="IPR013032">
    <property type="entry name" value="EGF-like_CS"/>
</dbReference>
<dbReference type="GO" id="GO:0016055">
    <property type="term" value="P:Wnt signaling pathway"/>
    <property type="evidence" value="ECO:0007669"/>
    <property type="project" value="UniProtKB-KW"/>
</dbReference>
<evidence type="ECO:0000256" key="7">
    <source>
        <dbReference type="ARBA" id="ARBA00022687"/>
    </source>
</evidence>
<evidence type="ECO:0000256" key="13">
    <source>
        <dbReference type="SAM" id="MobiDB-lite"/>
    </source>
</evidence>
<evidence type="ECO:0000256" key="5">
    <source>
        <dbReference type="ARBA" id="ARBA00022525"/>
    </source>
</evidence>
<dbReference type="GO" id="GO:0009986">
    <property type="term" value="C:cell surface"/>
    <property type="evidence" value="ECO:0007669"/>
    <property type="project" value="TreeGrafter"/>
</dbReference>
<feature type="disulfide bond" evidence="12">
    <location>
        <begin position="256"/>
        <end position="266"/>
    </location>
</feature>
<dbReference type="Pfam" id="PF12661">
    <property type="entry name" value="hEGF"/>
    <property type="match status" value="2"/>
</dbReference>
<dbReference type="InterPro" id="IPR050969">
    <property type="entry name" value="Dev_Signal_Modulators"/>
</dbReference>
<feature type="domain" description="EGF-like" evidence="15">
    <location>
        <begin position="323"/>
        <end position="354"/>
    </location>
</feature>
<evidence type="ECO:0000259" key="15">
    <source>
        <dbReference type="PROSITE" id="PS50026"/>
    </source>
</evidence>
<dbReference type="PROSITE" id="PS50026">
    <property type="entry name" value="EGF_3"/>
    <property type="match status" value="4"/>
</dbReference>
<feature type="domain" description="EGF-like" evidence="15">
    <location>
        <begin position="285"/>
        <end position="316"/>
    </location>
</feature>
<evidence type="ECO:0000313" key="18">
    <source>
        <dbReference type="Proteomes" id="UP000325440"/>
    </source>
</evidence>
<dbReference type="AlphaFoldDB" id="A0A5E4M0V6"/>
<evidence type="ECO:0000256" key="8">
    <source>
        <dbReference type="ARBA" id="ARBA00022729"/>
    </source>
</evidence>
<evidence type="ECO:0000256" key="6">
    <source>
        <dbReference type="ARBA" id="ARBA00022536"/>
    </source>
</evidence>
<dbReference type="PRINTS" id="PR01901">
    <property type="entry name" value="WIFPROTEIN"/>
</dbReference>
<evidence type="ECO:0000256" key="3">
    <source>
        <dbReference type="ARBA" id="ARBA00013854"/>
    </source>
</evidence>
<feature type="domain" description="WIF" evidence="16">
    <location>
        <begin position="40"/>
        <end position="177"/>
    </location>
</feature>
<feature type="disulfide bond" evidence="12">
    <location>
        <begin position="192"/>
        <end position="202"/>
    </location>
</feature>
<evidence type="ECO:0000259" key="16">
    <source>
        <dbReference type="PROSITE" id="PS50814"/>
    </source>
</evidence>
<keyword evidence="18" id="KW-1185">Reference proteome</keyword>
<gene>
    <name evidence="17" type="ORF">CINCED_3A001179</name>
</gene>
<keyword evidence="10 12" id="KW-1015">Disulfide bond</keyword>
<keyword evidence="4" id="KW-0217">Developmental protein</keyword>
<reference evidence="17 18" key="1">
    <citation type="submission" date="2019-08" db="EMBL/GenBank/DDBJ databases">
        <authorList>
            <person name="Alioto T."/>
            <person name="Alioto T."/>
            <person name="Gomez Garrido J."/>
        </authorList>
    </citation>
    <scope>NUCLEOTIDE SEQUENCE [LARGE SCALE GENOMIC DNA]</scope>
</reference>
<feature type="compositionally biased region" description="Acidic residues" evidence="13">
    <location>
        <begin position="374"/>
        <end position="386"/>
    </location>
</feature>
<evidence type="ECO:0000256" key="14">
    <source>
        <dbReference type="SAM" id="SignalP"/>
    </source>
</evidence>
<keyword evidence="7" id="KW-0879">Wnt signaling pathway</keyword>
<dbReference type="SUPFAM" id="SSF57196">
    <property type="entry name" value="EGF/Laminin"/>
    <property type="match status" value="1"/>
</dbReference>
<feature type="domain" description="EGF-like" evidence="15">
    <location>
        <begin position="188"/>
        <end position="220"/>
    </location>
</feature>
<dbReference type="FunFam" id="2.10.25.10:FF:000020">
    <property type="entry name" value="Latent-transforming growth factor beta-binding protein 1"/>
    <property type="match status" value="1"/>
</dbReference>
<evidence type="ECO:0000256" key="4">
    <source>
        <dbReference type="ARBA" id="ARBA00022473"/>
    </source>
</evidence>
<dbReference type="GO" id="GO:0005576">
    <property type="term" value="C:extracellular region"/>
    <property type="evidence" value="ECO:0007669"/>
    <property type="project" value="UniProtKB-SubCell"/>
</dbReference>
<keyword evidence="5" id="KW-0964">Secreted</keyword>
<feature type="signal peptide" evidence="14">
    <location>
        <begin position="1"/>
        <end position="18"/>
    </location>
</feature>
<evidence type="ECO:0000256" key="10">
    <source>
        <dbReference type="ARBA" id="ARBA00023157"/>
    </source>
</evidence>
<dbReference type="PROSITE" id="PS50814">
    <property type="entry name" value="WIF"/>
    <property type="match status" value="1"/>
</dbReference>
<feature type="region of interest" description="Disordered" evidence="13">
    <location>
        <begin position="363"/>
        <end position="396"/>
    </location>
</feature>
<dbReference type="OrthoDB" id="10266706at2759"/>
<dbReference type="SMART" id="SM00181">
    <property type="entry name" value="EGF"/>
    <property type="match status" value="5"/>
</dbReference>
<feature type="domain" description="EGF-like" evidence="15">
    <location>
        <begin position="252"/>
        <end position="284"/>
    </location>
</feature>
<evidence type="ECO:0000256" key="12">
    <source>
        <dbReference type="PROSITE-ProRule" id="PRU00076"/>
    </source>
</evidence>
<sequence length="396" mass="45153">MARLPAAAWYLLPLCVTAAVVCTLKHKQQQQQTKKDNLSLWIDEQQVKMYSGLKMPIYAIMEGKVTPYILDKNFEQYLPVIPSEVGYVNFTWMSGNKKYFYTFDILQSDDKNILEPPTVTVKTRGKIPKRPKVFSILLPCSGNNSGIASFSIRLLIQNRKGRALPDTPLKVKLRKECMVRGTSKSTSPDLECDKKCENNGWCNADKICQCPEGYMGQYCKTALCYPQCMNNGTCVAPGVCRCPLGFQGPHCEGGICGEKCLNHGKCIQKDTCQCPKGFYGLRCEYSKCIIPCLNGGKCKGVNKCRCVFGFQGDHCEIGQPIKQYYNCKRPCRHGYCTVNKTCRCQQGWFGKFCQKKIFKPKQDNPRSEYLHSYEDDDDDMDDYDYDEVPKNQHRWH</sequence>
<dbReference type="InterPro" id="IPR003306">
    <property type="entry name" value="WIF"/>
</dbReference>
<feature type="chain" id="PRO_5022795280" description="Wnt inhibitory factor 1" evidence="14">
    <location>
        <begin position="19"/>
        <end position="396"/>
    </location>
</feature>
<feature type="disulfide bond" evidence="12">
    <location>
        <begin position="306"/>
        <end position="315"/>
    </location>
</feature>
<evidence type="ECO:0000256" key="1">
    <source>
        <dbReference type="ARBA" id="ARBA00003309"/>
    </source>
</evidence>
<feature type="disulfide bond" evidence="12">
    <location>
        <begin position="344"/>
        <end position="353"/>
    </location>
</feature>
<dbReference type="Gene3D" id="2.10.25.10">
    <property type="entry name" value="Laminin"/>
    <property type="match status" value="4"/>
</dbReference>
<dbReference type="PANTHER" id="PTHR14949:SF32">
    <property type="entry name" value="WNT INHIBITORY FACTOR 1"/>
    <property type="match status" value="1"/>
</dbReference>
<comment type="caution">
    <text evidence="12">Lacks conserved residue(s) required for the propagation of feature annotation.</text>
</comment>
<dbReference type="InterPro" id="IPR013309">
    <property type="entry name" value="Wnt-inh"/>
</dbReference>
<dbReference type="EMBL" id="CABPRJ010000003">
    <property type="protein sequence ID" value="VVC24595.1"/>
    <property type="molecule type" value="Genomic_DNA"/>
</dbReference>
<feature type="disulfide bond" evidence="12">
    <location>
        <begin position="210"/>
        <end position="219"/>
    </location>
</feature>
<dbReference type="GO" id="GO:0005102">
    <property type="term" value="F:signaling receptor binding"/>
    <property type="evidence" value="ECO:0007669"/>
    <property type="project" value="TreeGrafter"/>
</dbReference>
<dbReference type="PROSITE" id="PS01186">
    <property type="entry name" value="EGF_2"/>
    <property type="match status" value="3"/>
</dbReference>
<evidence type="ECO:0000256" key="2">
    <source>
        <dbReference type="ARBA" id="ARBA00004613"/>
    </source>
</evidence>
<dbReference type="PROSITE" id="PS00022">
    <property type="entry name" value="EGF_1"/>
    <property type="match status" value="3"/>
</dbReference>
<feature type="compositionally biased region" description="Basic and acidic residues" evidence="13">
    <location>
        <begin position="363"/>
        <end position="373"/>
    </location>
</feature>
<dbReference type="InterPro" id="IPR038677">
    <property type="entry name" value="WIF_sf"/>
</dbReference>
<dbReference type="InterPro" id="IPR000742">
    <property type="entry name" value="EGF"/>
</dbReference>
<feature type="disulfide bond" evidence="12">
    <location>
        <begin position="288"/>
        <end position="298"/>
    </location>
</feature>
<comment type="function">
    <text evidence="1">Binds to WNT proteins and inhibits their activities. May be involved in mesoderm segmentation.</text>
</comment>
<comment type="subcellular location">
    <subcellularLocation>
        <location evidence="2">Secreted</location>
    </subcellularLocation>
</comment>
<feature type="disulfide bond" evidence="12">
    <location>
        <begin position="274"/>
        <end position="283"/>
    </location>
</feature>
<proteinExistence type="predicted"/>
<keyword evidence="11" id="KW-0325">Glycoprotein</keyword>
<keyword evidence="8 14" id="KW-0732">Signal</keyword>
<dbReference type="Proteomes" id="UP000325440">
    <property type="component" value="Unassembled WGS sequence"/>
</dbReference>
<evidence type="ECO:0000256" key="9">
    <source>
        <dbReference type="ARBA" id="ARBA00022737"/>
    </source>
</evidence>
<keyword evidence="6 12" id="KW-0245">EGF-like domain</keyword>
<dbReference type="PANTHER" id="PTHR14949">
    <property type="entry name" value="EGF-LIKE-DOMAIN, MULTIPLE 7, 8"/>
    <property type="match status" value="1"/>
</dbReference>
<name>A0A5E4M0V6_9HEMI</name>
<dbReference type="Pfam" id="PF02019">
    <property type="entry name" value="WIF"/>
    <property type="match status" value="1"/>
</dbReference>
<keyword evidence="9" id="KW-0677">Repeat</keyword>
<evidence type="ECO:0000313" key="17">
    <source>
        <dbReference type="EMBL" id="VVC24595.1"/>
    </source>
</evidence>
<protein>
    <recommendedName>
        <fullName evidence="3">Wnt inhibitory factor 1</fullName>
    </recommendedName>
</protein>
<dbReference type="SMART" id="SM00469">
    <property type="entry name" value="WIF"/>
    <property type="match status" value="1"/>
</dbReference>
<evidence type="ECO:0000256" key="11">
    <source>
        <dbReference type="ARBA" id="ARBA00023180"/>
    </source>
</evidence>
<accession>A0A5E4M0V6</accession>